<dbReference type="GO" id="GO:0005634">
    <property type="term" value="C:nucleus"/>
    <property type="evidence" value="ECO:0007669"/>
    <property type="project" value="TreeGrafter"/>
</dbReference>
<dbReference type="InterPro" id="IPR036864">
    <property type="entry name" value="Zn2-C6_fun-type_DNA-bd_sf"/>
</dbReference>
<dbReference type="InterPro" id="IPR051430">
    <property type="entry name" value="Fungal_TF_Env_Response"/>
</dbReference>
<dbReference type="AlphaFoldDB" id="A0A395J229"/>
<dbReference type="CDD" id="cd00067">
    <property type="entry name" value="GAL4"/>
    <property type="match status" value="1"/>
</dbReference>
<feature type="compositionally biased region" description="Polar residues" evidence="7">
    <location>
        <begin position="99"/>
        <end position="109"/>
    </location>
</feature>
<dbReference type="SMART" id="SM00066">
    <property type="entry name" value="GAL4"/>
    <property type="match status" value="1"/>
</dbReference>
<feature type="compositionally biased region" description="Acidic residues" evidence="7">
    <location>
        <begin position="114"/>
        <end position="132"/>
    </location>
</feature>
<evidence type="ECO:0000256" key="5">
    <source>
        <dbReference type="ARBA" id="ARBA00023163"/>
    </source>
</evidence>
<organism evidence="9 10">
    <name type="scientific">Monilinia fructigena</name>
    <dbReference type="NCBI Taxonomy" id="38457"/>
    <lineage>
        <taxon>Eukaryota</taxon>
        <taxon>Fungi</taxon>
        <taxon>Dikarya</taxon>
        <taxon>Ascomycota</taxon>
        <taxon>Pezizomycotina</taxon>
        <taxon>Leotiomycetes</taxon>
        <taxon>Helotiales</taxon>
        <taxon>Sclerotiniaceae</taxon>
        <taxon>Monilinia</taxon>
    </lineage>
</organism>
<feature type="region of interest" description="Disordered" evidence="7">
    <location>
        <begin position="1"/>
        <end position="25"/>
    </location>
</feature>
<gene>
    <name evidence="9" type="ORF">DID88_006222</name>
</gene>
<dbReference type="Gene3D" id="4.10.240.10">
    <property type="entry name" value="Zn(2)-C6 fungal-type DNA-binding domain"/>
    <property type="match status" value="1"/>
</dbReference>
<keyword evidence="10" id="KW-1185">Reference proteome</keyword>
<evidence type="ECO:0000256" key="6">
    <source>
        <dbReference type="ARBA" id="ARBA00023242"/>
    </source>
</evidence>
<protein>
    <recommendedName>
        <fullName evidence="8">Zn(2)-C6 fungal-type domain-containing protein</fullName>
    </recommendedName>
</protein>
<evidence type="ECO:0000256" key="7">
    <source>
        <dbReference type="SAM" id="MobiDB-lite"/>
    </source>
</evidence>
<keyword evidence="5" id="KW-0804">Transcription</keyword>
<feature type="region of interest" description="Disordered" evidence="7">
    <location>
        <begin position="89"/>
        <end position="134"/>
    </location>
</feature>
<dbReference type="PANTHER" id="PTHR31944:SF131">
    <property type="entry name" value="HEME-RESPONSIVE ZINC FINGER TRANSCRIPTION FACTOR HAP1"/>
    <property type="match status" value="1"/>
</dbReference>
<evidence type="ECO:0000313" key="9">
    <source>
        <dbReference type="EMBL" id="RAL66532.1"/>
    </source>
</evidence>
<keyword evidence="6" id="KW-0539">Nucleus</keyword>
<keyword evidence="2" id="KW-0862">Zinc</keyword>
<dbReference type="Proteomes" id="UP000249056">
    <property type="component" value="Unassembled WGS sequence"/>
</dbReference>
<keyword evidence="1" id="KW-0479">Metal-binding</keyword>
<feature type="domain" description="Zn(2)-C6 fungal-type" evidence="8">
    <location>
        <begin position="34"/>
        <end position="65"/>
    </location>
</feature>
<comment type="caution">
    <text evidence="9">The sequence shown here is derived from an EMBL/GenBank/DDBJ whole genome shotgun (WGS) entry which is preliminary data.</text>
</comment>
<sequence length="194" mass="20979">MTPTPPSTTSSSVGGHSPEGHYRVVRKRNRIPLSCGPCRHRKLKCNRSHPCENCTRRGDASSCSYAALGTRKKNQSLVLSLMTNGASSAGPAAAAAAINRSQSDSTGSSFPLELDQDDDDMIKEDGDEDSDVDGVANSLGIMKVDPDKGKTTYLGDSHWHLVLADIAEVKAYFNNHKKELENNYEKNQISKAIS</sequence>
<dbReference type="GO" id="GO:0000978">
    <property type="term" value="F:RNA polymerase II cis-regulatory region sequence-specific DNA binding"/>
    <property type="evidence" value="ECO:0007669"/>
    <property type="project" value="TreeGrafter"/>
</dbReference>
<dbReference type="OrthoDB" id="5358763at2759"/>
<proteinExistence type="predicted"/>
<name>A0A395J229_9HELO</name>
<dbReference type="InterPro" id="IPR001138">
    <property type="entry name" value="Zn2Cys6_DnaBD"/>
</dbReference>
<evidence type="ECO:0000259" key="8">
    <source>
        <dbReference type="PROSITE" id="PS50048"/>
    </source>
</evidence>
<evidence type="ECO:0000256" key="2">
    <source>
        <dbReference type="ARBA" id="ARBA00022833"/>
    </source>
</evidence>
<evidence type="ECO:0000256" key="3">
    <source>
        <dbReference type="ARBA" id="ARBA00023015"/>
    </source>
</evidence>
<dbReference type="GO" id="GO:0001228">
    <property type="term" value="F:DNA-binding transcription activator activity, RNA polymerase II-specific"/>
    <property type="evidence" value="ECO:0007669"/>
    <property type="project" value="TreeGrafter"/>
</dbReference>
<dbReference type="PROSITE" id="PS00463">
    <property type="entry name" value="ZN2_CY6_FUNGAL_1"/>
    <property type="match status" value="1"/>
</dbReference>
<accession>A0A395J229</accession>
<dbReference type="EMBL" id="QKRW01000006">
    <property type="protein sequence ID" value="RAL66532.1"/>
    <property type="molecule type" value="Genomic_DNA"/>
</dbReference>
<dbReference type="Pfam" id="PF00172">
    <property type="entry name" value="Zn_clus"/>
    <property type="match status" value="1"/>
</dbReference>
<evidence type="ECO:0000256" key="4">
    <source>
        <dbReference type="ARBA" id="ARBA00023125"/>
    </source>
</evidence>
<dbReference type="GO" id="GO:0008270">
    <property type="term" value="F:zinc ion binding"/>
    <property type="evidence" value="ECO:0007669"/>
    <property type="project" value="InterPro"/>
</dbReference>
<dbReference type="SUPFAM" id="SSF57701">
    <property type="entry name" value="Zn2/Cys6 DNA-binding domain"/>
    <property type="match status" value="1"/>
</dbReference>
<keyword evidence="3" id="KW-0805">Transcription regulation</keyword>
<dbReference type="PROSITE" id="PS50048">
    <property type="entry name" value="ZN2_CY6_FUNGAL_2"/>
    <property type="match status" value="1"/>
</dbReference>
<keyword evidence="4" id="KW-0238">DNA-binding</keyword>
<dbReference type="PANTHER" id="PTHR31944">
    <property type="entry name" value="HEME-RESPONSIVE ZINC FINGER TRANSCRIPTION FACTOR HAP1"/>
    <property type="match status" value="1"/>
</dbReference>
<evidence type="ECO:0000256" key="1">
    <source>
        <dbReference type="ARBA" id="ARBA00022723"/>
    </source>
</evidence>
<evidence type="ECO:0000313" key="10">
    <source>
        <dbReference type="Proteomes" id="UP000249056"/>
    </source>
</evidence>
<reference evidence="9 10" key="1">
    <citation type="submission" date="2018-06" db="EMBL/GenBank/DDBJ databases">
        <title>Genome Sequence of the Brown Rot Fungal Pathogen Monilinia fructigena.</title>
        <authorList>
            <person name="Landi L."/>
            <person name="De Miccolis Angelini R.M."/>
            <person name="Pollastro S."/>
            <person name="Abate D."/>
            <person name="Faretra F."/>
            <person name="Romanazzi G."/>
        </authorList>
    </citation>
    <scope>NUCLEOTIDE SEQUENCE [LARGE SCALE GENOMIC DNA]</scope>
    <source>
        <strain evidence="9 10">Mfrg269</strain>
    </source>
</reference>